<evidence type="ECO:0000256" key="2">
    <source>
        <dbReference type="SAM" id="SignalP"/>
    </source>
</evidence>
<dbReference type="EMBL" id="CP093345">
    <property type="protein sequence ID" value="WOG93761.1"/>
    <property type="molecule type" value="Genomic_DNA"/>
</dbReference>
<feature type="compositionally biased region" description="Pro residues" evidence="1">
    <location>
        <begin position="67"/>
        <end position="95"/>
    </location>
</feature>
<feature type="signal peptide" evidence="2">
    <location>
        <begin position="1"/>
        <end position="26"/>
    </location>
</feature>
<evidence type="ECO:0000313" key="4">
    <source>
        <dbReference type="EMBL" id="WOG93761.1"/>
    </source>
</evidence>
<organism evidence="3">
    <name type="scientific">Daucus carota subsp. sativus</name>
    <name type="common">Carrot</name>
    <dbReference type="NCBI Taxonomy" id="79200"/>
    <lineage>
        <taxon>Eukaryota</taxon>
        <taxon>Viridiplantae</taxon>
        <taxon>Streptophyta</taxon>
        <taxon>Embryophyta</taxon>
        <taxon>Tracheophyta</taxon>
        <taxon>Spermatophyta</taxon>
        <taxon>Magnoliopsida</taxon>
        <taxon>eudicotyledons</taxon>
        <taxon>Gunneridae</taxon>
        <taxon>Pentapetalae</taxon>
        <taxon>asterids</taxon>
        <taxon>campanulids</taxon>
        <taxon>Apiales</taxon>
        <taxon>Apiaceae</taxon>
        <taxon>Apioideae</taxon>
        <taxon>Scandiceae</taxon>
        <taxon>Daucinae</taxon>
        <taxon>Daucus</taxon>
        <taxon>Daucus sect. Daucus</taxon>
    </lineage>
</organism>
<proteinExistence type="predicted"/>
<gene>
    <name evidence="3" type="ORF">DCAR_011543</name>
    <name evidence="4" type="ORF">DCAR_0313048</name>
</gene>
<dbReference type="Gramene" id="KZN02787">
    <property type="protein sequence ID" value="KZN02787"/>
    <property type="gene ID" value="DCAR_011543"/>
</dbReference>
<keyword evidence="2" id="KW-0732">Signal</keyword>
<accession>A0A161Y0X1</accession>
<sequence>MRGINITSFIMIMMAVMVILVSPSHAKDQYLNFDITCFMKCASGCLQNPTLQCFTKCLTSCIAPSPSPSPSPSPMPPMPPKPPMPPQPPATPPTSPVSLPMASLAELKSCNFECAARECASTETEMETLNCMESDGYSEEEMLEFNSDWEELVKDKKFKVQFIFGEYLTGADRLAKDGWSCGCSTWDWVRAATMLMEGVGQQVMGGRVKLFICCGSFAGPLNLIGGF</sequence>
<evidence type="ECO:0000256" key="1">
    <source>
        <dbReference type="SAM" id="MobiDB-lite"/>
    </source>
</evidence>
<reference evidence="3" key="1">
    <citation type="journal article" date="2016" name="Nat. Genet.">
        <title>A high-quality carrot genome assembly provides new insights into carotenoid accumulation and asterid genome evolution.</title>
        <authorList>
            <person name="Iorizzo M."/>
            <person name="Ellison S."/>
            <person name="Senalik D."/>
            <person name="Zeng P."/>
            <person name="Satapoomin P."/>
            <person name="Huang J."/>
            <person name="Bowman M."/>
            <person name="Iovene M."/>
            <person name="Sanseverino W."/>
            <person name="Cavagnaro P."/>
            <person name="Yildiz M."/>
            <person name="Macko-Podgorni A."/>
            <person name="Moranska E."/>
            <person name="Grzebelus E."/>
            <person name="Grzebelus D."/>
            <person name="Ashrafi H."/>
            <person name="Zheng Z."/>
            <person name="Cheng S."/>
            <person name="Spooner D."/>
            <person name="Van Deynze A."/>
            <person name="Simon P."/>
        </authorList>
    </citation>
    <scope>NUCLEOTIDE SEQUENCE [LARGE SCALE GENOMIC DNA]</scope>
    <source>
        <tissue evidence="3">Leaf</tissue>
    </source>
</reference>
<dbReference type="Proteomes" id="UP000077755">
    <property type="component" value="Chromosome 3"/>
</dbReference>
<evidence type="ECO:0000313" key="5">
    <source>
        <dbReference type="Proteomes" id="UP000077755"/>
    </source>
</evidence>
<evidence type="ECO:0000313" key="3">
    <source>
        <dbReference type="EMBL" id="KZN02787.1"/>
    </source>
</evidence>
<reference evidence="4" key="2">
    <citation type="submission" date="2022-03" db="EMBL/GenBank/DDBJ databases">
        <title>Draft title - Genomic analysis of global carrot germplasm unveils the trajectory of domestication and the origin of high carotenoid orange carrot.</title>
        <authorList>
            <person name="Iorizzo M."/>
            <person name="Ellison S."/>
            <person name="Senalik D."/>
            <person name="Macko-Podgorni A."/>
            <person name="Grzebelus D."/>
            <person name="Bostan H."/>
            <person name="Rolling W."/>
            <person name="Curaba J."/>
            <person name="Simon P."/>
        </authorList>
    </citation>
    <scope>NUCLEOTIDE SEQUENCE</scope>
    <source>
        <tissue evidence="4">Leaf</tissue>
    </source>
</reference>
<dbReference type="AlphaFoldDB" id="A0A161Y0X1"/>
<protein>
    <submittedName>
        <fullName evidence="3">Uncharacterized protein</fullName>
    </submittedName>
</protein>
<feature type="region of interest" description="Disordered" evidence="1">
    <location>
        <begin position="67"/>
        <end position="98"/>
    </location>
</feature>
<keyword evidence="5" id="KW-1185">Reference proteome</keyword>
<dbReference type="EMBL" id="LNRQ01000003">
    <property type="protein sequence ID" value="KZN02787.1"/>
    <property type="molecule type" value="Genomic_DNA"/>
</dbReference>
<feature type="chain" id="PRO_5007829409" evidence="2">
    <location>
        <begin position="27"/>
        <end position="227"/>
    </location>
</feature>
<name>A0A161Y0X1_DAUCS</name>